<comment type="caution">
    <text evidence="1">The sequence shown here is derived from an EMBL/GenBank/DDBJ whole genome shotgun (WGS) entry which is preliminary data.</text>
</comment>
<accession>A0ABP4SAV5</accession>
<protein>
    <submittedName>
        <fullName evidence="1">Uncharacterized protein</fullName>
    </submittedName>
</protein>
<gene>
    <name evidence="1" type="ORF">GCM10009680_07240</name>
</gene>
<reference evidence="2" key="1">
    <citation type="journal article" date="2019" name="Int. J. Syst. Evol. Microbiol.">
        <title>The Global Catalogue of Microorganisms (GCM) 10K type strain sequencing project: providing services to taxonomists for standard genome sequencing and annotation.</title>
        <authorList>
            <consortium name="The Broad Institute Genomics Platform"/>
            <consortium name="The Broad Institute Genome Sequencing Center for Infectious Disease"/>
            <person name="Wu L."/>
            <person name="Ma J."/>
        </authorList>
    </citation>
    <scope>NUCLEOTIDE SEQUENCE [LARGE SCALE GENOMIC DNA]</scope>
    <source>
        <strain evidence="2">JCM 13244</strain>
    </source>
</reference>
<proteinExistence type="predicted"/>
<organism evidence="1 2">
    <name type="scientific">Streptomyces yatensis</name>
    <dbReference type="NCBI Taxonomy" id="155177"/>
    <lineage>
        <taxon>Bacteria</taxon>
        <taxon>Bacillati</taxon>
        <taxon>Actinomycetota</taxon>
        <taxon>Actinomycetes</taxon>
        <taxon>Kitasatosporales</taxon>
        <taxon>Streptomycetaceae</taxon>
        <taxon>Streptomyces</taxon>
        <taxon>Streptomyces violaceusniger group</taxon>
    </lineage>
</organism>
<name>A0ABP4SAV5_9ACTN</name>
<keyword evidence="2" id="KW-1185">Reference proteome</keyword>
<evidence type="ECO:0000313" key="2">
    <source>
        <dbReference type="Proteomes" id="UP001499947"/>
    </source>
</evidence>
<dbReference type="EMBL" id="BAAALR010000010">
    <property type="protein sequence ID" value="GAA1670099.1"/>
    <property type="molecule type" value="Genomic_DNA"/>
</dbReference>
<evidence type="ECO:0000313" key="1">
    <source>
        <dbReference type="EMBL" id="GAA1670099.1"/>
    </source>
</evidence>
<sequence length="49" mass="5332">MGWYRTLGKQMDGEPRPSTPVEWNGWALAAQNPYYAVGPRAAPVPTVSG</sequence>
<dbReference type="Proteomes" id="UP001499947">
    <property type="component" value="Unassembled WGS sequence"/>
</dbReference>